<organism evidence="1 2">
    <name type="scientific">Falsiroseomonas selenitidurans</name>
    <dbReference type="NCBI Taxonomy" id="2716335"/>
    <lineage>
        <taxon>Bacteria</taxon>
        <taxon>Pseudomonadati</taxon>
        <taxon>Pseudomonadota</taxon>
        <taxon>Alphaproteobacteria</taxon>
        <taxon>Acetobacterales</taxon>
        <taxon>Roseomonadaceae</taxon>
        <taxon>Falsiroseomonas</taxon>
    </lineage>
</organism>
<dbReference type="EMBL" id="JAAVNE010000002">
    <property type="protein sequence ID" value="NKC29559.1"/>
    <property type="molecule type" value="Genomic_DNA"/>
</dbReference>
<reference evidence="1 2" key="1">
    <citation type="submission" date="2020-03" db="EMBL/GenBank/DDBJ databases">
        <title>Roseomonas selenitidurans sp. nov. isolated from urban soil.</title>
        <authorList>
            <person name="Liu H."/>
        </authorList>
    </citation>
    <scope>NUCLEOTIDE SEQUENCE [LARGE SCALE GENOMIC DNA]</scope>
    <source>
        <strain evidence="1 2">BU-1</strain>
    </source>
</reference>
<comment type="caution">
    <text evidence="1">The sequence shown here is derived from an EMBL/GenBank/DDBJ whole genome shotgun (WGS) entry which is preliminary data.</text>
</comment>
<evidence type="ECO:0000313" key="2">
    <source>
        <dbReference type="Proteomes" id="UP000787635"/>
    </source>
</evidence>
<sequence length="108" mass="11922">MDLSGANGAEPVEVVRGFETIAHANAFARRYVRDSVDICRAPGMDAKAVMEVWGQFGLDAEVVGAEEQGWRSANELAAFAAARATDPEERNWRILDPRREEGEAEEEE</sequence>
<gene>
    <name evidence="1" type="ORF">HEQ75_01700</name>
</gene>
<accession>A0ABX1DXH0</accession>
<protein>
    <submittedName>
        <fullName evidence="1">Uncharacterized protein</fullName>
    </submittedName>
</protein>
<proteinExistence type="predicted"/>
<dbReference type="Proteomes" id="UP000787635">
    <property type="component" value="Unassembled WGS sequence"/>
</dbReference>
<keyword evidence="2" id="KW-1185">Reference proteome</keyword>
<name>A0ABX1DXH0_9PROT</name>
<evidence type="ECO:0000313" key="1">
    <source>
        <dbReference type="EMBL" id="NKC29559.1"/>
    </source>
</evidence>